<keyword evidence="4" id="KW-1185">Reference proteome</keyword>
<dbReference type="RefSeq" id="WP_166092787.1">
    <property type="nucleotide sequence ID" value="NZ_CP049871.1"/>
</dbReference>
<evidence type="ECO:0000256" key="1">
    <source>
        <dbReference type="SAM" id="MobiDB-lite"/>
    </source>
</evidence>
<dbReference type="KEGG" id="ssin:G7078_02835"/>
<dbReference type="EMBL" id="CP049871">
    <property type="protein sequence ID" value="QIL01825.1"/>
    <property type="molecule type" value="Genomic_DNA"/>
</dbReference>
<proteinExistence type="predicted"/>
<feature type="region of interest" description="Disordered" evidence="1">
    <location>
        <begin position="479"/>
        <end position="498"/>
    </location>
</feature>
<name>A0A6G7ZLM3_9SPHN</name>
<feature type="signal peptide" evidence="2">
    <location>
        <begin position="1"/>
        <end position="25"/>
    </location>
</feature>
<feature type="chain" id="PRO_5026051896" evidence="2">
    <location>
        <begin position="26"/>
        <end position="498"/>
    </location>
</feature>
<evidence type="ECO:0000313" key="4">
    <source>
        <dbReference type="Proteomes" id="UP000502502"/>
    </source>
</evidence>
<accession>A0A6G7ZLM3</accession>
<keyword evidence="2" id="KW-0732">Signal</keyword>
<sequence>MRSKCLRVWVAIVGSIAVGFGTAAAAAQPLERLEAKSNVIDIREGDELFKQSWTLSKEVNPDIKKVNLAKGQRQQICFISQSNSLCRTVGVGETSDFIITYDGYDYPTRVEGVYVPPAARFDAKYRSAHRGKVTTLIPEVYELVNVAIALTPFAQEPDRYLVVMDTPYFTALKRHFAGVAGHPFVKWLDAEMRRDMGLYFNHKMDGYSFVYDRNGRIVRSPIYDRTAFPGASGNSLLPMLAQMRDFSAKSKFRQFYAAHRPLYRQQVQAIEQDMDIDGMVAWLKREFPRVKPYDHIKIVFSPLVYGSQSVTWMESNGFKELQPHVNFPYAHHYKLPMTDKAIALMRGDLLFTEINHGFINPTADGYPAEIDAALGERKNWVREGQTTKGYPNNYSVFNEMMNWGLVNLYYVDRAPAADLDALIAQNNRHQSKGRGFIRFPEFSDFLVKLYRERPAGTTVADLYPQIIAWFAANRGTNNNPTSAEAEQATPVASRGSAL</sequence>
<reference evidence="3 4" key="1">
    <citation type="submission" date="2020-03" db="EMBL/GenBank/DDBJ databases">
        <title>Sphingomonas sp. nov., isolated from fish.</title>
        <authorList>
            <person name="Hyun D.-W."/>
            <person name="Bae J.-W."/>
        </authorList>
    </citation>
    <scope>NUCLEOTIDE SEQUENCE [LARGE SCALE GENOMIC DNA]</scope>
    <source>
        <strain evidence="3 4">HDW15C</strain>
    </source>
</reference>
<organism evidence="3 4">
    <name type="scientific">Sphingomonas sinipercae</name>
    <dbReference type="NCBI Taxonomy" id="2714944"/>
    <lineage>
        <taxon>Bacteria</taxon>
        <taxon>Pseudomonadati</taxon>
        <taxon>Pseudomonadota</taxon>
        <taxon>Alphaproteobacteria</taxon>
        <taxon>Sphingomonadales</taxon>
        <taxon>Sphingomonadaceae</taxon>
        <taxon>Sphingomonas</taxon>
    </lineage>
</organism>
<evidence type="ECO:0000256" key="2">
    <source>
        <dbReference type="SAM" id="SignalP"/>
    </source>
</evidence>
<gene>
    <name evidence="3" type="ORF">G7078_02835</name>
</gene>
<protein>
    <submittedName>
        <fullName evidence="3">DUF4932 domain-containing protein</fullName>
    </submittedName>
</protein>
<evidence type="ECO:0000313" key="3">
    <source>
        <dbReference type="EMBL" id="QIL01825.1"/>
    </source>
</evidence>
<dbReference type="Proteomes" id="UP000502502">
    <property type="component" value="Chromosome"/>
</dbReference>
<dbReference type="AlphaFoldDB" id="A0A6G7ZLM3"/>